<dbReference type="RefSeq" id="WP_133290469.1">
    <property type="nucleotide sequence ID" value="NZ_SMSJ01000032.1"/>
</dbReference>
<reference evidence="2 3" key="1">
    <citation type="journal article" date="2016" name="J. Microbiol.">
        <title>Dankookia rubra gen. nov., sp. nov., an alphaproteobacterium isolated from sediment of a shallow stream.</title>
        <authorList>
            <person name="Kim W.H."/>
            <person name="Kim D.H."/>
            <person name="Kang K."/>
            <person name="Ahn T.Y."/>
        </authorList>
    </citation>
    <scope>NUCLEOTIDE SEQUENCE [LARGE SCALE GENOMIC DNA]</scope>
    <source>
        <strain evidence="2 3">JCM30602</strain>
    </source>
</reference>
<proteinExistence type="predicted"/>
<keyword evidence="2" id="KW-0808">Transferase</keyword>
<dbReference type="GO" id="GO:0008168">
    <property type="term" value="F:methyltransferase activity"/>
    <property type="evidence" value="ECO:0007669"/>
    <property type="project" value="UniProtKB-KW"/>
</dbReference>
<dbReference type="EMBL" id="SMSJ01000032">
    <property type="protein sequence ID" value="TDH60744.1"/>
    <property type="molecule type" value="Genomic_DNA"/>
</dbReference>
<dbReference type="GO" id="GO:0032259">
    <property type="term" value="P:methylation"/>
    <property type="evidence" value="ECO:0007669"/>
    <property type="project" value="UniProtKB-KW"/>
</dbReference>
<feature type="compositionally biased region" description="Basic and acidic residues" evidence="1">
    <location>
        <begin position="121"/>
        <end position="130"/>
    </location>
</feature>
<protein>
    <submittedName>
        <fullName evidence="2">Methyltransferase</fullName>
    </submittedName>
</protein>
<dbReference type="InterPro" id="IPR044053">
    <property type="entry name" value="AsaB-like"/>
</dbReference>
<dbReference type="OrthoDB" id="5173234at2"/>
<organism evidence="2 3">
    <name type="scientific">Dankookia rubra</name>
    <dbReference type="NCBI Taxonomy" id="1442381"/>
    <lineage>
        <taxon>Bacteria</taxon>
        <taxon>Pseudomonadati</taxon>
        <taxon>Pseudomonadota</taxon>
        <taxon>Alphaproteobacteria</taxon>
        <taxon>Acetobacterales</taxon>
        <taxon>Roseomonadaceae</taxon>
        <taxon>Dankookia</taxon>
    </lineage>
</organism>
<name>A0A4R5QCB5_9PROT</name>
<evidence type="ECO:0000313" key="3">
    <source>
        <dbReference type="Proteomes" id="UP000295096"/>
    </source>
</evidence>
<evidence type="ECO:0000256" key="1">
    <source>
        <dbReference type="SAM" id="MobiDB-lite"/>
    </source>
</evidence>
<keyword evidence="2" id="KW-0489">Methyltransferase</keyword>
<accession>A0A4R5QCB5</accession>
<keyword evidence="3" id="KW-1185">Reference proteome</keyword>
<dbReference type="NCBIfam" id="NF041278">
    <property type="entry name" value="CmcJ_NvfI_EfuI"/>
    <property type="match status" value="1"/>
</dbReference>
<dbReference type="Proteomes" id="UP000295096">
    <property type="component" value="Unassembled WGS sequence"/>
</dbReference>
<dbReference type="GO" id="GO:0016491">
    <property type="term" value="F:oxidoreductase activity"/>
    <property type="evidence" value="ECO:0007669"/>
    <property type="project" value="InterPro"/>
</dbReference>
<dbReference type="PANTHER" id="PTHR34598:SF3">
    <property type="entry name" value="OXIDOREDUCTASE AN1597"/>
    <property type="match status" value="1"/>
</dbReference>
<sequence length="280" mass="31988">MSITLERPTTLPDVVAELNYLALTAGRPRTYTFEPPPGEPRSTVKPEPHQVTIHNARKIVGEVGLDTTGFGLIEHRTAVTDFGDEAQIRDIYYPESIELIKRATGASRVFIFDHTLRHRIPGQEDYRDGPRQPATRVHVDHTEKSGPQRVRDLLPNEAETLLKGRVQVINLWRPINHPAVDHPLAFADARSFPFDDYVPSDLVYPHRVGETYNVRYNPEHRWYYVPQLRTDEALLIKCYDSKTDGRARFVAHTAFDDPTTPPSAPPRESIELRTLVFHTE</sequence>
<dbReference type="AlphaFoldDB" id="A0A4R5QCB5"/>
<feature type="region of interest" description="Disordered" evidence="1">
    <location>
        <begin position="121"/>
        <end position="145"/>
    </location>
</feature>
<comment type="caution">
    <text evidence="2">The sequence shown here is derived from an EMBL/GenBank/DDBJ whole genome shotgun (WGS) entry which is preliminary data.</text>
</comment>
<evidence type="ECO:0000313" key="2">
    <source>
        <dbReference type="EMBL" id="TDH60744.1"/>
    </source>
</evidence>
<dbReference type="PANTHER" id="PTHR34598">
    <property type="entry name" value="BLL6449 PROTEIN"/>
    <property type="match status" value="1"/>
</dbReference>
<gene>
    <name evidence="2" type="ORF">E2C06_20460</name>
</gene>